<feature type="region of interest" description="Disordered" evidence="2">
    <location>
        <begin position="217"/>
        <end position="263"/>
    </location>
</feature>
<reference evidence="3" key="2">
    <citation type="submission" date="2022-10" db="EMBL/GenBank/DDBJ databases">
        <authorList>
            <consortium name="ENA_rothamsted_submissions"/>
            <consortium name="culmorum"/>
            <person name="King R."/>
        </authorList>
    </citation>
    <scope>NUCLEOTIDE SEQUENCE</scope>
</reference>
<evidence type="ECO:0000313" key="4">
    <source>
        <dbReference type="Proteomes" id="UP001153737"/>
    </source>
</evidence>
<evidence type="ECO:0008006" key="5">
    <source>
        <dbReference type="Google" id="ProtNLM"/>
    </source>
</evidence>
<feature type="coiled-coil region" evidence="1">
    <location>
        <begin position="6"/>
        <end position="79"/>
    </location>
</feature>
<sequence length="263" mass="30314">MSEVSNDDVIAMFRELKQQNEEIKSQNNQLVHQFGELKVEFQNYKKEVEASIQGLQTDYEILKQENDVLKIKLNTTERKLKKFNLVIYGLKCGDDDISNDLIELFREKIGIECQERDFRDTYKISSTQENNKEPPILVEFVSNKLKTDILTNAKKLKGTGVYISVDYTSEDYKKKKFLISQQKLSRERGDTANIKGNTLVINGTTWTYEALLEKSHNNDADKEATSMNSCRKRGPEDSPEAIVNRTKRTVPKMPTRASSRICQ</sequence>
<dbReference type="Proteomes" id="UP001153737">
    <property type="component" value="Chromosome 4"/>
</dbReference>
<evidence type="ECO:0000256" key="1">
    <source>
        <dbReference type="SAM" id="Coils"/>
    </source>
</evidence>
<gene>
    <name evidence="3" type="ORF">PHAECO_LOCUS8749</name>
</gene>
<evidence type="ECO:0000313" key="3">
    <source>
        <dbReference type="EMBL" id="CAH1163295.1"/>
    </source>
</evidence>
<evidence type="ECO:0000256" key="2">
    <source>
        <dbReference type="SAM" id="MobiDB-lite"/>
    </source>
</evidence>
<dbReference type="EMBL" id="OU896710">
    <property type="protein sequence ID" value="CAH1163295.1"/>
    <property type="molecule type" value="Genomic_DNA"/>
</dbReference>
<reference evidence="3" key="1">
    <citation type="submission" date="2022-01" db="EMBL/GenBank/DDBJ databases">
        <authorList>
            <person name="King R."/>
        </authorList>
    </citation>
    <scope>NUCLEOTIDE SEQUENCE</scope>
</reference>
<keyword evidence="1" id="KW-0175">Coiled coil</keyword>
<protein>
    <recommendedName>
        <fullName evidence="5">Endonuclease-reverse transcriptase</fullName>
    </recommendedName>
</protein>
<dbReference type="AlphaFoldDB" id="A0A9P0GND5"/>
<accession>A0A9P0GND5</accession>
<organism evidence="3 4">
    <name type="scientific">Phaedon cochleariae</name>
    <name type="common">Mustard beetle</name>
    <dbReference type="NCBI Taxonomy" id="80249"/>
    <lineage>
        <taxon>Eukaryota</taxon>
        <taxon>Metazoa</taxon>
        <taxon>Ecdysozoa</taxon>
        <taxon>Arthropoda</taxon>
        <taxon>Hexapoda</taxon>
        <taxon>Insecta</taxon>
        <taxon>Pterygota</taxon>
        <taxon>Neoptera</taxon>
        <taxon>Endopterygota</taxon>
        <taxon>Coleoptera</taxon>
        <taxon>Polyphaga</taxon>
        <taxon>Cucujiformia</taxon>
        <taxon>Chrysomeloidea</taxon>
        <taxon>Chrysomelidae</taxon>
        <taxon>Chrysomelinae</taxon>
        <taxon>Chrysomelini</taxon>
        <taxon>Phaedon</taxon>
    </lineage>
</organism>
<dbReference type="OrthoDB" id="6780773at2759"/>
<name>A0A9P0GND5_PHACE</name>
<proteinExistence type="predicted"/>
<keyword evidence="4" id="KW-1185">Reference proteome</keyword>